<dbReference type="SUPFAM" id="SSF90123">
    <property type="entry name" value="ABC transporter transmembrane region"/>
    <property type="match status" value="1"/>
</dbReference>
<dbReference type="PANTHER" id="PTHR43394">
    <property type="entry name" value="ATP-DEPENDENT PERMEASE MDL1, MITOCHONDRIAL"/>
    <property type="match status" value="1"/>
</dbReference>
<feature type="transmembrane region" description="Helical" evidence="9">
    <location>
        <begin position="168"/>
        <end position="195"/>
    </location>
</feature>
<accession>A0A2H0UJU2</accession>
<protein>
    <recommendedName>
        <fullName evidence="14">ABC transporter ATP-binding protein</fullName>
    </recommendedName>
</protein>
<dbReference type="PROSITE" id="PS50929">
    <property type="entry name" value="ABC_TM1F"/>
    <property type="match status" value="1"/>
</dbReference>
<feature type="domain" description="ABC transporter" evidence="10">
    <location>
        <begin position="365"/>
        <end position="605"/>
    </location>
</feature>
<keyword evidence="3" id="KW-1003">Cell membrane</keyword>
<keyword evidence="7 9" id="KW-1133">Transmembrane helix</keyword>
<feature type="transmembrane region" description="Helical" evidence="9">
    <location>
        <begin position="269"/>
        <end position="292"/>
    </location>
</feature>
<dbReference type="GO" id="GO:0005524">
    <property type="term" value="F:ATP binding"/>
    <property type="evidence" value="ECO:0007669"/>
    <property type="project" value="UniProtKB-KW"/>
</dbReference>
<comment type="caution">
    <text evidence="12">The sequence shown here is derived from an EMBL/GenBank/DDBJ whole genome shotgun (WGS) entry which is preliminary data.</text>
</comment>
<feature type="transmembrane region" description="Helical" evidence="9">
    <location>
        <begin position="304"/>
        <end position="323"/>
    </location>
</feature>
<evidence type="ECO:0000256" key="8">
    <source>
        <dbReference type="ARBA" id="ARBA00023136"/>
    </source>
</evidence>
<dbReference type="GO" id="GO:0015421">
    <property type="term" value="F:ABC-type oligopeptide transporter activity"/>
    <property type="evidence" value="ECO:0007669"/>
    <property type="project" value="TreeGrafter"/>
</dbReference>
<evidence type="ECO:0000256" key="7">
    <source>
        <dbReference type="ARBA" id="ARBA00022989"/>
    </source>
</evidence>
<evidence type="ECO:0000259" key="10">
    <source>
        <dbReference type="PROSITE" id="PS50893"/>
    </source>
</evidence>
<dbReference type="AlphaFoldDB" id="A0A2H0UJU2"/>
<dbReference type="InterPro" id="IPR003593">
    <property type="entry name" value="AAA+_ATPase"/>
</dbReference>
<evidence type="ECO:0000259" key="11">
    <source>
        <dbReference type="PROSITE" id="PS50929"/>
    </source>
</evidence>
<dbReference type="FunFam" id="3.40.50.300:FF:000221">
    <property type="entry name" value="Multidrug ABC transporter ATP-binding protein"/>
    <property type="match status" value="1"/>
</dbReference>
<reference evidence="13" key="1">
    <citation type="submission" date="2017-09" db="EMBL/GenBank/DDBJ databases">
        <title>Depth-based differentiation of microbial function through sediment-hosted aquifers and enrichment of novel symbionts in the deep terrestrial subsurface.</title>
        <authorList>
            <person name="Probst A.J."/>
            <person name="Ladd B."/>
            <person name="Jarett J.K."/>
            <person name="Geller-Mcgrath D.E."/>
            <person name="Sieber C.M.K."/>
            <person name="Emerson J.B."/>
            <person name="Anantharaman K."/>
            <person name="Thomas B.C."/>
            <person name="Malmstrom R."/>
            <person name="Stieglmeier M."/>
            <person name="Klingl A."/>
            <person name="Woyke T."/>
            <person name="Ryan C.M."/>
            <person name="Banfield J.F."/>
        </authorList>
    </citation>
    <scope>NUCLEOTIDE SEQUENCE [LARGE SCALE GENOMIC DNA]</scope>
</reference>
<dbReference type="InterPro" id="IPR039421">
    <property type="entry name" value="Type_1_exporter"/>
</dbReference>
<sequence>MDYNDRSKSEKNKFSLKIFKEILKNSIRVGKIVWQANKKLVVLLVLALIFISASPFFISGSQGLLVNELVESLGTNDFSQGLMLALSLLIASSVLLPILRIFESYLIKQSWFFFSTHFETLVLEKKGEIDVAVYENPKYNDLFQTVQENGWWRLQNFADRQFYVFQNILEVIIALIVLSFSHWWLLVVLFLGTIYELISEIKFGRDVWNIHSGNAVDRRKFYSFSTHFTTLNSLIELKLFQNTGHFISLIKDILFSFREKERRAEQKKLFNKLAASLISEAAVVVAIIWLVFEVVGGNIQIGTFIFFLAAIGSLRGSLAGLFMNLGRQYQDNLFVTDIFKVLDLEPAIDNGKGKLILPGDGAPQIDFENVSFTYPGTKTPVLKNISLSIPAGEKIALIGVNGAGKTTLIKLLCRFYDPTKGRILIDGKDLKEINLESWYTQLGAIFQDYSHYHFLVNEVIALGNSSQKKSMEKVERSAKEASADVFIEEWEEQYSQMLGKEFERGVEPSVGQWQKLALARVFYRDPKVLILDEPTSSIDAEAEAKIFERLEKLSKNRTAILISHRFSTVRQADQIAVIENGSISEQGTHEQLIENNQTYARLFRLQAKGYQ</sequence>
<keyword evidence="8 9" id="KW-0472">Membrane</keyword>
<dbReference type="Gene3D" id="1.20.1560.10">
    <property type="entry name" value="ABC transporter type 1, transmembrane domain"/>
    <property type="match status" value="1"/>
</dbReference>
<proteinExistence type="predicted"/>
<dbReference type="Proteomes" id="UP000229526">
    <property type="component" value="Unassembled WGS sequence"/>
</dbReference>
<dbReference type="InterPro" id="IPR036640">
    <property type="entry name" value="ABC1_TM_sf"/>
</dbReference>
<dbReference type="Gene3D" id="3.40.50.300">
    <property type="entry name" value="P-loop containing nucleotide triphosphate hydrolases"/>
    <property type="match status" value="1"/>
</dbReference>
<dbReference type="InterPro" id="IPR027417">
    <property type="entry name" value="P-loop_NTPase"/>
</dbReference>
<dbReference type="SMART" id="SM00382">
    <property type="entry name" value="AAA"/>
    <property type="match status" value="1"/>
</dbReference>
<name>A0A2H0UJU2_9BACT</name>
<evidence type="ECO:0008006" key="14">
    <source>
        <dbReference type="Google" id="ProtNLM"/>
    </source>
</evidence>
<dbReference type="PANTHER" id="PTHR43394:SF1">
    <property type="entry name" value="ATP-BINDING CASSETTE SUB-FAMILY B MEMBER 10, MITOCHONDRIAL"/>
    <property type="match status" value="1"/>
</dbReference>
<keyword evidence="2" id="KW-0813">Transport</keyword>
<feature type="domain" description="ABC transmembrane type-1" evidence="11">
    <location>
        <begin position="42"/>
        <end position="330"/>
    </location>
</feature>
<evidence type="ECO:0000313" key="12">
    <source>
        <dbReference type="EMBL" id="PIR86673.1"/>
    </source>
</evidence>
<keyword evidence="6" id="KW-0067">ATP-binding</keyword>
<evidence type="ECO:0000256" key="9">
    <source>
        <dbReference type="SAM" id="Phobius"/>
    </source>
</evidence>
<dbReference type="SUPFAM" id="SSF52540">
    <property type="entry name" value="P-loop containing nucleoside triphosphate hydrolases"/>
    <property type="match status" value="1"/>
</dbReference>
<evidence type="ECO:0000256" key="3">
    <source>
        <dbReference type="ARBA" id="ARBA00022475"/>
    </source>
</evidence>
<evidence type="ECO:0000256" key="2">
    <source>
        <dbReference type="ARBA" id="ARBA00022448"/>
    </source>
</evidence>
<dbReference type="InterPro" id="IPR003439">
    <property type="entry name" value="ABC_transporter-like_ATP-bd"/>
</dbReference>
<dbReference type="Pfam" id="PF00005">
    <property type="entry name" value="ABC_tran"/>
    <property type="match status" value="1"/>
</dbReference>
<keyword evidence="5" id="KW-0547">Nucleotide-binding</keyword>
<feature type="transmembrane region" description="Helical" evidence="9">
    <location>
        <begin position="40"/>
        <end position="58"/>
    </location>
</feature>
<evidence type="ECO:0000256" key="5">
    <source>
        <dbReference type="ARBA" id="ARBA00022741"/>
    </source>
</evidence>
<comment type="subcellular location">
    <subcellularLocation>
        <location evidence="1">Cell membrane</location>
        <topology evidence="1">Multi-pass membrane protein</topology>
    </subcellularLocation>
</comment>
<dbReference type="EMBL" id="PFBD01000028">
    <property type="protein sequence ID" value="PIR86673.1"/>
    <property type="molecule type" value="Genomic_DNA"/>
</dbReference>
<keyword evidence="4 9" id="KW-0812">Transmembrane</keyword>
<dbReference type="GO" id="GO:0005886">
    <property type="term" value="C:plasma membrane"/>
    <property type="evidence" value="ECO:0007669"/>
    <property type="project" value="UniProtKB-SubCell"/>
</dbReference>
<gene>
    <name evidence="12" type="ORF">COU11_04140</name>
</gene>
<organism evidence="12 13">
    <name type="scientific">Candidatus Harrisonbacteria bacterium CG10_big_fil_rev_8_21_14_0_10_49_15</name>
    <dbReference type="NCBI Taxonomy" id="1974587"/>
    <lineage>
        <taxon>Bacteria</taxon>
        <taxon>Candidatus Harrisoniibacteriota</taxon>
    </lineage>
</organism>
<dbReference type="PROSITE" id="PS50893">
    <property type="entry name" value="ABC_TRANSPORTER_2"/>
    <property type="match status" value="1"/>
</dbReference>
<evidence type="ECO:0000256" key="1">
    <source>
        <dbReference type="ARBA" id="ARBA00004651"/>
    </source>
</evidence>
<evidence type="ECO:0000313" key="13">
    <source>
        <dbReference type="Proteomes" id="UP000229526"/>
    </source>
</evidence>
<feature type="transmembrane region" description="Helical" evidence="9">
    <location>
        <begin position="78"/>
        <end position="99"/>
    </location>
</feature>
<dbReference type="InterPro" id="IPR011527">
    <property type="entry name" value="ABC1_TM_dom"/>
</dbReference>
<dbReference type="GO" id="GO:0016887">
    <property type="term" value="F:ATP hydrolysis activity"/>
    <property type="evidence" value="ECO:0007669"/>
    <property type="project" value="InterPro"/>
</dbReference>
<evidence type="ECO:0000256" key="4">
    <source>
        <dbReference type="ARBA" id="ARBA00022692"/>
    </source>
</evidence>
<evidence type="ECO:0000256" key="6">
    <source>
        <dbReference type="ARBA" id="ARBA00022840"/>
    </source>
</evidence>